<name>A0A970B8J3_9GAMM</name>
<dbReference type="PANTHER" id="PTHR43798">
    <property type="entry name" value="MONOACYLGLYCEROL LIPASE"/>
    <property type="match status" value="1"/>
</dbReference>
<dbReference type="InterPro" id="IPR050266">
    <property type="entry name" value="AB_hydrolase_sf"/>
</dbReference>
<dbReference type="Gene3D" id="3.40.50.1820">
    <property type="entry name" value="alpha/beta hydrolase"/>
    <property type="match status" value="1"/>
</dbReference>
<comment type="caution">
    <text evidence="2">The sequence shown here is derived from an EMBL/GenBank/DDBJ whole genome shotgun (WGS) entry which is preliminary data.</text>
</comment>
<keyword evidence="3" id="KW-1185">Reference proteome</keyword>
<dbReference type="PANTHER" id="PTHR43798:SF33">
    <property type="entry name" value="HYDROLASE, PUTATIVE (AFU_ORTHOLOGUE AFUA_2G14860)-RELATED"/>
    <property type="match status" value="1"/>
</dbReference>
<evidence type="ECO:0000259" key="1">
    <source>
        <dbReference type="Pfam" id="PF12697"/>
    </source>
</evidence>
<evidence type="ECO:0000313" key="3">
    <source>
        <dbReference type="Proteomes" id="UP000653472"/>
    </source>
</evidence>
<sequence>MSVVVSAYHDRTQAWQSRAGGGPLLRGRRYDGPPHTIHFVHGNGFCGGVYWPLLAGLLPDYGLFCHDIEGHGASEPPQHFSGTPAIMRRIEPVIADQGLAGKPLIGMGHSYGAALTLCAAAENPQRFGALVLLDPILLPPLHYAVTRLSAAVGGNPLSRGALRRRDRWESRDAVRARLQGRGIYRGWRDDAFECFVEYATRDDADGSRVLCCPKQEEAAIFNHPIYPWRAWPHIHCPVLVIMGADSYPFLRHSARLIRKRHPAAHLQAQAGGHCFMLEDPDRTAATVRDFLKSCGY</sequence>
<dbReference type="GO" id="GO:0016020">
    <property type="term" value="C:membrane"/>
    <property type="evidence" value="ECO:0007669"/>
    <property type="project" value="TreeGrafter"/>
</dbReference>
<organism evidence="2 3">
    <name type="scientific">Solimonas marina</name>
    <dbReference type="NCBI Taxonomy" id="2714601"/>
    <lineage>
        <taxon>Bacteria</taxon>
        <taxon>Pseudomonadati</taxon>
        <taxon>Pseudomonadota</taxon>
        <taxon>Gammaproteobacteria</taxon>
        <taxon>Nevskiales</taxon>
        <taxon>Nevskiaceae</taxon>
        <taxon>Solimonas</taxon>
    </lineage>
</organism>
<dbReference type="GO" id="GO:0016787">
    <property type="term" value="F:hydrolase activity"/>
    <property type="evidence" value="ECO:0007669"/>
    <property type="project" value="UniProtKB-KW"/>
</dbReference>
<dbReference type="SUPFAM" id="SSF53474">
    <property type="entry name" value="alpha/beta-Hydrolases"/>
    <property type="match status" value="1"/>
</dbReference>
<accession>A0A970B8J3</accession>
<reference evidence="2" key="1">
    <citation type="submission" date="2020-03" db="EMBL/GenBank/DDBJ databases">
        <title>Solimonas marina sp. nov., isolated from deep seawater of the Pacific Ocean.</title>
        <authorList>
            <person name="Liu X."/>
            <person name="Lai Q."/>
            <person name="Sun F."/>
            <person name="Gai Y."/>
            <person name="Li G."/>
            <person name="Shao Z."/>
        </authorList>
    </citation>
    <scope>NUCLEOTIDE SEQUENCE</scope>
    <source>
        <strain evidence="2">C16B3</strain>
    </source>
</reference>
<evidence type="ECO:0000313" key="2">
    <source>
        <dbReference type="EMBL" id="NKF21441.1"/>
    </source>
</evidence>
<keyword evidence="2" id="KW-0378">Hydrolase</keyword>
<dbReference type="InterPro" id="IPR000073">
    <property type="entry name" value="AB_hydrolase_1"/>
</dbReference>
<gene>
    <name evidence="2" type="ORF">G7Y82_03855</name>
</gene>
<feature type="domain" description="AB hydrolase-1" evidence="1">
    <location>
        <begin position="39"/>
        <end position="285"/>
    </location>
</feature>
<protein>
    <submittedName>
        <fullName evidence="2">Alpha/beta hydrolase</fullName>
    </submittedName>
</protein>
<dbReference type="AlphaFoldDB" id="A0A970B8J3"/>
<dbReference type="RefSeq" id="WP_168146706.1">
    <property type="nucleotide sequence ID" value="NZ_JAAVXB010000002.1"/>
</dbReference>
<dbReference type="Pfam" id="PF12697">
    <property type="entry name" value="Abhydrolase_6"/>
    <property type="match status" value="1"/>
</dbReference>
<dbReference type="InterPro" id="IPR029058">
    <property type="entry name" value="AB_hydrolase_fold"/>
</dbReference>
<dbReference type="EMBL" id="JAAVXB010000002">
    <property type="protein sequence ID" value="NKF21441.1"/>
    <property type="molecule type" value="Genomic_DNA"/>
</dbReference>
<dbReference type="Proteomes" id="UP000653472">
    <property type="component" value="Unassembled WGS sequence"/>
</dbReference>
<proteinExistence type="predicted"/>